<dbReference type="InterPro" id="IPR036097">
    <property type="entry name" value="HisK_dim/P_sf"/>
</dbReference>
<evidence type="ECO:0000256" key="13">
    <source>
        <dbReference type="SAM" id="Phobius"/>
    </source>
</evidence>
<dbReference type="Pfam" id="PF00512">
    <property type="entry name" value="HisKA"/>
    <property type="match status" value="1"/>
</dbReference>
<keyword evidence="11 13" id="KW-1133">Transmembrane helix</keyword>
<feature type="transmembrane region" description="Helical" evidence="13">
    <location>
        <begin position="309"/>
        <end position="333"/>
    </location>
</feature>
<evidence type="ECO:0000313" key="16">
    <source>
        <dbReference type="EMBL" id="MBS6940861.1"/>
    </source>
</evidence>
<reference evidence="16" key="1">
    <citation type="submission" date="2021-02" db="EMBL/GenBank/DDBJ databases">
        <title>Infant gut strain persistence is associated with maternal origin, phylogeny, and functional potential including surface adhesion and iron acquisition.</title>
        <authorList>
            <person name="Lou Y.C."/>
        </authorList>
    </citation>
    <scope>NUCLEOTIDE SEQUENCE</scope>
    <source>
        <strain evidence="16">L2_039_000G1_dasL2_039_000G1_concoct_11</strain>
    </source>
</reference>
<dbReference type="InterPro" id="IPR005467">
    <property type="entry name" value="His_kinase_dom"/>
</dbReference>
<keyword evidence="8" id="KW-0547">Nucleotide-binding</keyword>
<dbReference type="Proteomes" id="UP000727506">
    <property type="component" value="Unassembled WGS sequence"/>
</dbReference>
<evidence type="ECO:0000256" key="6">
    <source>
        <dbReference type="ARBA" id="ARBA00022679"/>
    </source>
</evidence>
<keyword evidence="9 16" id="KW-0418">Kinase</keyword>
<evidence type="ECO:0000256" key="9">
    <source>
        <dbReference type="ARBA" id="ARBA00022777"/>
    </source>
</evidence>
<keyword evidence="13" id="KW-0472">Membrane</keyword>
<dbReference type="PROSITE" id="PS50885">
    <property type="entry name" value="HAMP"/>
    <property type="match status" value="1"/>
</dbReference>
<dbReference type="Gene3D" id="6.10.340.10">
    <property type="match status" value="1"/>
</dbReference>
<keyword evidence="7 13" id="KW-0812">Transmembrane</keyword>
<evidence type="ECO:0000259" key="15">
    <source>
        <dbReference type="PROSITE" id="PS50885"/>
    </source>
</evidence>
<evidence type="ECO:0000256" key="4">
    <source>
        <dbReference type="ARBA" id="ARBA00022475"/>
    </source>
</evidence>
<evidence type="ECO:0000256" key="8">
    <source>
        <dbReference type="ARBA" id="ARBA00022741"/>
    </source>
</evidence>
<dbReference type="Pfam" id="PF02518">
    <property type="entry name" value="HATPase_c"/>
    <property type="match status" value="1"/>
</dbReference>
<dbReference type="SUPFAM" id="SSF55874">
    <property type="entry name" value="ATPase domain of HSP90 chaperone/DNA topoisomerase II/histidine kinase"/>
    <property type="match status" value="1"/>
</dbReference>
<accession>A0A943YY24</accession>
<dbReference type="EMBL" id="JAGZSV010000075">
    <property type="protein sequence ID" value="MBS6940861.1"/>
    <property type="molecule type" value="Genomic_DNA"/>
</dbReference>
<feature type="region of interest" description="Disordered" evidence="12">
    <location>
        <begin position="176"/>
        <end position="206"/>
    </location>
</feature>
<dbReference type="PANTHER" id="PTHR44936">
    <property type="entry name" value="SENSOR PROTEIN CREC"/>
    <property type="match status" value="1"/>
</dbReference>
<dbReference type="CDD" id="cd06225">
    <property type="entry name" value="HAMP"/>
    <property type="match status" value="1"/>
</dbReference>
<organism evidence="16 17">
    <name type="scientific">Slackia piriformis</name>
    <dbReference type="NCBI Taxonomy" id="626934"/>
    <lineage>
        <taxon>Bacteria</taxon>
        <taxon>Bacillati</taxon>
        <taxon>Actinomycetota</taxon>
        <taxon>Coriobacteriia</taxon>
        <taxon>Eggerthellales</taxon>
        <taxon>Eggerthellaceae</taxon>
        <taxon>Slackia</taxon>
    </lineage>
</organism>
<protein>
    <recommendedName>
        <fullName evidence="3">histidine kinase</fullName>
        <ecNumber evidence="3">2.7.13.3</ecNumber>
    </recommendedName>
</protein>
<dbReference type="GO" id="GO:0000155">
    <property type="term" value="F:phosphorelay sensor kinase activity"/>
    <property type="evidence" value="ECO:0007669"/>
    <property type="project" value="InterPro"/>
</dbReference>
<dbReference type="InterPro" id="IPR003660">
    <property type="entry name" value="HAMP_dom"/>
</dbReference>
<dbReference type="InterPro" id="IPR036890">
    <property type="entry name" value="HATPase_C_sf"/>
</dbReference>
<keyword evidence="4" id="KW-1003">Cell membrane</keyword>
<dbReference type="CDD" id="cd00075">
    <property type="entry name" value="HATPase"/>
    <property type="match status" value="1"/>
</dbReference>
<evidence type="ECO:0000256" key="11">
    <source>
        <dbReference type="ARBA" id="ARBA00022989"/>
    </source>
</evidence>
<evidence type="ECO:0000256" key="10">
    <source>
        <dbReference type="ARBA" id="ARBA00022840"/>
    </source>
</evidence>
<evidence type="ECO:0000259" key="14">
    <source>
        <dbReference type="PROSITE" id="PS50109"/>
    </source>
</evidence>
<evidence type="ECO:0000256" key="3">
    <source>
        <dbReference type="ARBA" id="ARBA00012438"/>
    </source>
</evidence>
<feature type="domain" description="HAMP" evidence="15">
    <location>
        <begin position="340"/>
        <end position="395"/>
    </location>
</feature>
<comment type="subcellular location">
    <subcellularLocation>
        <location evidence="2">Cell membrane</location>
        <topology evidence="2">Multi-pass membrane protein</topology>
    </subcellularLocation>
</comment>
<evidence type="ECO:0000256" key="2">
    <source>
        <dbReference type="ARBA" id="ARBA00004651"/>
    </source>
</evidence>
<gene>
    <name evidence="16" type="ORF">KH142_05170</name>
</gene>
<dbReference type="SUPFAM" id="SSF158472">
    <property type="entry name" value="HAMP domain-like"/>
    <property type="match status" value="1"/>
</dbReference>
<dbReference type="InterPro" id="IPR003594">
    <property type="entry name" value="HATPase_dom"/>
</dbReference>
<dbReference type="GO" id="GO:0005524">
    <property type="term" value="F:ATP binding"/>
    <property type="evidence" value="ECO:0007669"/>
    <property type="project" value="UniProtKB-KW"/>
</dbReference>
<dbReference type="PANTHER" id="PTHR44936:SF10">
    <property type="entry name" value="SENSOR PROTEIN RSTB"/>
    <property type="match status" value="1"/>
</dbReference>
<dbReference type="Gene3D" id="1.10.287.130">
    <property type="match status" value="1"/>
</dbReference>
<dbReference type="SMART" id="SM00304">
    <property type="entry name" value="HAMP"/>
    <property type="match status" value="1"/>
</dbReference>
<dbReference type="AlphaFoldDB" id="A0A943YY24"/>
<dbReference type="InterPro" id="IPR003661">
    <property type="entry name" value="HisK_dim/P_dom"/>
</dbReference>
<comment type="catalytic activity">
    <reaction evidence="1">
        <text>ATP + protein L-histidine = ADP + protein N-phospho-L-histidine.</text>
        <dbReference type="EC" id="2.7.13.3"/>
    </reaction>
</comment>
<dbReference type="CDD" id="cd00082">
    <property type="entry name" value="HisKA"/>
    <property type="match status" value="1"/>
</dbReference>
<keyword evidence="6" id="KW-0808">Transferase</keyword>
<dbReference type="Gene3D" id="3.30.565.10">
    <property type="entry name" value="Histidine kinase-like ATPase, C-terminal domain"/>
    <property type="match status" value="1"/>
</dbReference>
<dbReference type="Pfam" id="PF00672">
    <property type="entry name" value="HAMP"/>
    <property type="match status" value="1"/>
</dbReference>
<dbReference type="SMART" id="SM00387">
    <property type="entry name" value="HATPase_c"/>
    <property type="match status" value="1"/>
</dbReference>
<evidence type="ECO:0000256" key="7">
    <source>
        <dbReference type="ARBA" id="ARBA00022692"/>
    </source>
</evidence>
<feature type="transmembrane region" description="Helical" evidence="13">
    <location>
        <begin position="109"/>
        <end position="131"/>
    </location>
</feature>
<feature type="domain" description="Histidine kinase" evidence="14">
    <location>
        <begin position="410"/>
        <end position="628"/>
    </location>
</feature>
<keyword evidence="5" id="KW-0597">Phosphoprotein</keyword>
<feature type="region of interest" description="Disordered" evidence="12">
    <location>
        <begin position="57"/>
        <end position="79"/>
    </location>
</feature>
<evidence type="ECO:0000313" key="17">
    <source>
        <dbReference type="Proteomes" id="UP000727506"/>
    </source>
</evidence>
<proteinExistence type="predicted"/>
<sequence length="633" mass="68287">MAKLNQDARLTRRSSDKGVRLAGALAASEASPDDASCADAGACDVCSDSDASERSSEAYRGQVGRTARDTAHTQGRPGASGARKALAWLRHPVKSTRAYLDICSVRSAFFFYALIGMAAALALSFGAVLLLSGVSEKVLYHDGSVYPGLYIYDEERNMLVPADKISWYEDVGATAQEERAGDAQTSASRGDASASDQDGAAAQSSASIQEGVSLYVAERSSGSRYDTPIPLDDVPDEAKGIVLHDIDEAEYREGEETDIALSDVAAYDEQTNARRGDAQRLRAMLPTNADGERPAVSLVCYYAYVPTGWLYQAVNLAVFVAVPAIFAVCLFMASRGFYKRKLQRPIEAMDDAARRIAEGDLSVPVAVPAEESRSELDRLCASFETMREHLERNNKAMWRVAENRRKVNAAFAHDLRTPLTVLKGRAEMLSTFAPEGLVDAEQLAEASRAMSRQTERLQRYVESMEDLADVDECSVEPREGDVGAWFVRTAAEASDLVRSSGKEFEAKAGGLPRHAAFDDVALSRIVENALSNALRYAQTSVSLSCCWKEGMLTVRVQDDGPGFDDAALEHGCEPFWRNAAEKRREDSAHFGLGLNICAELCEKHGGFVRLSNAAGGGAAVEACVAAPLAGHAS</sequence>
<evidence type="ECO:0000256" key="1">
    <source>
        <dbReference type="ARBA" id="ARBA00000085"/>
    </source>
</evidence>
<evidence type="ECO:0000256" key="12">
    <source>
        <dbReference type="SAM" id="MobiDB-lite"/>
    </source>
</evidence>
<dbReference type="SUPFAM" id="SSF47384">
    <property type="entry name" value="Homodimeric domain of signal transducing histidine kinase"/>
    <property type="match status" value="1"/>
</dbReference>
<dbReference type="PROSITE" id="PS50109">
    <property type="entry name" value="HIS_KIN"/>
    <property type="match status" value="1"/>
</dbReference>
<dbReference type="GO" id="GO:0005886">
    <property type="term" value="C:plasma membrane"/>
    <property type="evidence" value="ECO:0007669"/>
    <property type="project" value="UniProtKB-SubCell"/>
</dbReference>
<keyword evidence="10" id="KW-0067">ATP-binding</keyword>
<name>A0A943YY24_9ACTN</name>
<feature type="compositionally biased region" description="Low complexity" evidence="12">
    <location>
        <begin position="186"/>
        <end position="206"/>
    </location>
</feature>
<comment type="caution">
    <text evidence="16">The sequence shown here is derived from an EMBL/GenBank/DDBJ whole genome shotgun (WGS) entry which is preliminary data.</text>
</comment>
<dbReference type="SMART" id="SM00388">
    <property type="entry name" value="HisKA"/>
    <property type="match status" value="1"/>
</dbReference>
<dbReference type="InterPro" id="IPR050980">
    <property type="entry name" value="2C_sensor_his_kinase"/>
</dbReference>
<evidence type="ECO:0000256" key="5">
    <source>
        <dbReference type="ARBA" id="ARBA00022553"/>
    </source>
</evidence>
<dbReference type="EC" id="2.7.13.3" evidence="3"/>